<proteinExistence type="predicted"/>
<organism evidence="1 2">
    <name type="scientific">Pseudomonas poae</name>
    <dbReference type="NCBI Taxonomy" id="200451"/>
    <lineage>
        <taxon>Bacteria</taxon>
        <taxon>Pseudomonadati</taxon>
        <taxon>Pseudomonadota</taxon>
        <taxon>Gammaproteobacteria</taxon>
        <taxon>Pseudomonadales</taxon>
        <taxon>Pseudomonadaceae</taxon>
        <taxon>Pseudomonas</taxon>
    </lineage>
</organism>
<comment type="caution">
    <text evidence="1">The sequence shown here is derived from an EMBL/GenBank/DDBJ whole genome shotgun (WGS) entry which is preliminary data.</text>
</comment>
<dbReference type="EMBL" id="WJZX01000046">
    <property type="protein sequence ID" value="MCF5656050.1"/>
    <property type="molecule type" value="Genomic_DNA"/>
</dbReference>
<evidence type="ECO:0000313" key="2">
    <source>
        <dbReference type="Proteomes" id="UP000814126"/>
    </source>
</evidence>
<evidence type="ECO:0000313" key="1">
    <source>
        <dbReference type="EMBL" id="MCF5656050.1"/>
    </source>
</evidence>
<dbReference type="Proteomes" id="UP000814126">
    <property type="component" value="Unassembled WGS sequence"/>
</dbReference>
<dbReference type="RefSeq" id="WP_236325935.1">
    <property type="nucleotide sequence ID" value="NZ_WJZX01000046.1"/>
</dbReference>
<accession>A0AAP2S2E7</accession>
<name>A0AAP2S2E7_9PSED</name>
<reference evidence="1" key="1">
    <citation type="submission" date="2019-11" db="EMBL/GenBank/DDBJ databases">
        <title>Epiphytic Pseudomonas syringae from cherry orchards.</title>
        <authorList>
            <person name="Hulin M.T."/>
        </authorList>
    </citation>
    <scope>NUCLEOTIDE SEQUENCE</scope>
    <source>
        <strain evidence="1">PA-2-1F</strain>
    </source>
</reference>
<gene>
    <name evidence="1" type="ORF">GIV46_13605</name>
</gene>
<protein>
    <submittedName>
        <fullName evidence="1">Uncharacterized protein</fullName>
    </submittedName>
</protein>
<dbReference type="AlphaFoldDB" id="A0AAP2S2E7"/>
<sequence length="202" mass="22503">MPQPISRYAPEACISYGNAGDRPLLKRPELAALAMEAISSWSNVEAFMLRLFMELFGGKESLAAEVFLSLKGQSAKDSAIRAAAKFSLSERPEELRILHAILAIAGTNEKHRNKLAHHTWGLSPDIPDALLMVDPRVSIEYADKDAIYVWKAVDFTNIISENEELCSLGMLLKFVLSGHTGNKDGEITEELLNHEKIRERIK</sequence>